<name>A0A0D2FQY1_CLAB1</name>
<dbReference type="OrthoDB" id="509124at2759"/>
<proteinExistence type="predicted"/>
<feature type="compositionally biased region" description="Polar residues" evidence="1">
    <location>
        <begin position="146"/>
        <end position="180"/>
    </location>
</feature>
<dbReference type="Proteomes" id="UP000053789">
    <property type="component" value="Unassembled WGS sequence"/>
</dbReference>
<protein>
    <submittedName>
        <fullName evidence="2">Uncharacterized protein</fullName>
    </submittedName>
</protein>
<evidence type="ECO:0000313" key="2">
    <source>
        <dbReference type="EMBL" id="KIW88967.1"/>
    </source>
</evidence>
<organism evidence="2 3">
    <name type="scientific">Cladophialophora bantiana (strain ATCC 10958 / CBS 173.52 / CDC B-1940 / NIH 8579)</name>
    <name type="common">Xylohypha bantiana</name>
    <dbReference type="NCBI Taxonomy" id="1442370"/>
    <lineage>
        <taxon>Eukaryota</taxon>
        <taxon>Fungi</taxon>
        <taxon>Dikarya</taxon>
        <taxon>Ascomycota</taxon>
        <taxon>Pezizomycotina</taxon>
        <taxon>Eurotiomycetes</taxon>
        <taxon>Chaetothyriomycetidae</taxon>
        <taxon>Chaetothyriales</taxon>
        <taxon>Herpotrichiellaceae</taxon>
        <taxon>Cladophialophora</taxon>
    </lineage>
</organism>
<sequence>MATKTDFSTPDIPQSTATFYVSSCTRINAPASLVFRTLRNTETWKDWNRWIPRVTITFQPDDEDDATLAEIEELVRNTSIAVNFDSDITDGAIMPGPGAEYSTAHRRGSRAGSSAGNGGASLAPPGSRGSASIERPISPPPVTRQRLASNASRFSGISQNSMDGPSRSNSTTNANCTGSTGDTGGLSAAQKYQAATEARKASLSPGQSPPPTANTNSNSVLLESPGNASLLMPAPANTQSTALAAKASRRKSGTNSQHRRQLHINALYGEPSVRIQLGTKMILHMKIKLPHSQEMREQGVVVTEVSRPDDPQDEPGRASLLRTQTHTASISGVYRLVWSSTNSYSPPRSYPRFLLQTQRVHEIRPITTGDGKEMCEYWDWECQRGILSKKNKKESTYMEERMAEWGRMLGEFCESMGGAVERRDFSVG</sequence>
<dbReference type="HOGENOM" id="CLU_670910_0_0_1"/>
<dbReference type="EMBL" id="KN846997">
    <property type="protein sequence ID" value="KIW88967.1"/>
    <property type="molecule type" value="Genomic_DNA"/>
</dbReference>
<feature type="compositionally biased region" description="Basic residues" evidence="1">
    <location>
        <begin position="247"/>
        <end position="258"/>
    </location>
</feature>
<dbReference type="SUPFAM" id="SSF55961">
    <property type="entry name" value="Bet v1-like"/>
    <property type="match status" value="1"/>
</dbReference>
<reference evidence="2" key="1">
    <citation type="submission" date="2015-01" db="EMBL/GenBank/DDBJ databases">
        <title>The Genome Sequence of Cladophialophora bantiana CBS 173.52.</title>
        <authorList>
            <consortium name="The Broad Institute Genomics Platform"/>
            <person name="Cuomo C."/>
            <person name="de Hoog S."/>
            <person name="Gorbushina A."/>
            <person name="Stielow B."/>
            <person name="Teixiera M."/>
            <person name="Abouelleil A."/>
            <person name="Chapman S.B."/>
            <person name="Priest M."/>
            <person name="Young S.K."/>
            <person name="Wortman J."/>
            <person name="Nusbaum C."/>
            <person name="Birren B."/>
        </authorList>
    </citation>
    <scope>NUCLEOTIDE SEQUENCE [LARGE SCALE GENOMIC DNA]</scope>
    <source>
        <strain evidence="2">CBS 173.52</strain>
    </source>
</reference>
<dbReference type="VEuPathDB" id="FungiDB:Z519_10451"/>
<dbReference type="GeneID" id="27703379"/>
<feature type="region of interest" description="Disordered" evidence="1">
    <location>
        <begin position="91"/>
        <end position="229"/>
    </location>
</feature>
<feature type="region of interest" description="Disordered" evidence="1">
    <location>
        <begin position="239"/>
        <end position="258"/>
    </location>
</feature>
<keyword evidence="3" id="KW-1185">Reference proteome</keyword>
<dbReference type="AlphaFoldDB" id="A0A0D2FQY1"/>
<gene>
    <name evidence="2" type="ORF">Z519_10451</name>
</gene>
<evidence type="ECO:0000256" key="1">
    <source>
        <dbReference type="SAM" id="MobiDB-lite"/>
    </source>
</evidence>
<accession>A0A0D2FQY1</accession>
<dbReference type="RefSeq" id="XP_016615636.1">
    <property type="nucleotide sequence ID" value="XM_016768168.1"/>
</dbReference>
<evidence type="ECO:0000313" key="3">
    <source>
        <dbReference type="Proteomes" id="UP000053789"/>
    </source>
</evidence>